<keyword evidence="3" id="KW-1185">Reference proteome</keyword>
<dbReference type="KEGG" id="pbf:CFX0092_A1810"/>
<keyword evidence="1" id="KW-1133">Transmembrane helix</keyword>
<feature type="transmembrane region" description="Helical" evidence="1">
    <location>
        <begin position="73"/>
        <end position="91"/>
    </location>
</feature>
<reference evidence="2" key="1">
    <citation type="submission" date="2016-01" db="EMBL/GenBank/DDBJ databases">
        <authorList>
            <person name="Mcilroy J.S."/>
            <person name="Karst M S."/>
            <person name="Albertsen M."/>
        </authorList>
    </citation>
    <scope>NUCLEOTIDE SEQUENCE</scope>
    <source>
        <strain evidence="2">Cfx-K</strain>
    </source>
</reference>
<feature type="transmembrane region" description="Helical" evidence="1">
    <location>
        <begin position="97"/>
        <end position="120"/>
    </location>
</feature>
<feature type="transmembrane region" description="Helical" evidence="1">
    <location>
        <begin position="15"/>
        <end position="36"/>
    </location>
</feature>
<dbReference type="Proteomes" id="UP000215027">
    <property type="component" value="Chromosome I"/>
</dbReference>
<evidence type="ECO:0008006" key="4">
    <source>
        <dbReference type="Google" id="ProtNLM"/>
    </source>
</evidence>
<protein>
    <recommendedName>
        <fullName evidence="4">HdeD family acid-resistance protein</fullName>
    </recommendedName>
</protein>
<keyword evidence="1" id="KW-0812">Transmembrane</keyword>
<accession>A0A160T3T1</accession>
<dbReference type="PANTHER" id="PTHR34989:SF1">
    <property type="entry name" value="PROTEIN HDED"/>
    <property type="match status" value="1"/>
</dbReference>
<gene>
    <name evidence="2" type="ORF">CFX0092_A1810</name>
</gene>
<dbReference type="PANTHER" id="PTHR34989">
    <property type="entry name" value="PROTEIN HDED"/>
    <property type="match status" value="1"/>
</dbReference>
<name>A0A160T3T1_9CHLR</name>
<keyword evidence="1" id="KW-0472">Membrane</keyword>
<dbReference type="RefSeq" id="WP_095043139.1">
    <property type="nucleotide sequence ID" value="NZ_LN890655.1"/>
</dbReference>
<dbReference type="InterPro" id="IPR052712">
    <property type="entry name" value="Acid_resist_chaperone_HdeD"/>
</dbReference>
<dbReference type="GO" id="GO:0005886">
    <property type="term" value="C:plasma membrane"/>
    <property type="evidence" value="ECO:0007669"/>
    <property type="project" value="TreeGrafter"/>
</dbReference>
<evidence type="ECO:0000313" key="3">
    <source>
        <dbReference type="Proteomes" id="UP000215027"/>
    </source>
</evidence>
<feature type="transmembrane region" description="Helical" evidence="1">
    <location>
        <begin position="42"/>
        <end position="66"/>
    </location>
</feature>
<feature type="transmembrane region" description="Helical" evidence="1">
    <location>
        <begin position="157"/>
        <end position="175"/>
    </location>
</feature>
<dbReference type="InterPro" id="IPR005325">
    <property type="entry name" value="DUF308_memb"/>
</dbReference>
<sequence length="180" mass="19038">MTTAKAAFGQQKRAVPWWIPLIEGIALIIIGILLFSNPAATIVVLAQVLAIYWLISGIMEIVSLFLDRTAWGLKLLGGIIGIWAGLFIINNPLSGTLALGLTVVIILGIQSLILGVIHLLQAFRGAGWGMGVVGIINIIFGLILLGNTLIAAATLPWVLGAFALIGGIATVFMAFRLRTT</sequence>
<dbReference type="Pfam" id="PF03729">
    <property type="entry name" value="DUF308"/>
    <property type="match status" value="2"/>
</dbReference>
<evidence type="ECO:0000256" key="1">
    <source>
        <dbReference type="SAM" id="Phobius"/>
    </source>
</evidence>
<feature type="transmembrane region" description="Helical" evidence="1">
    <location>
        <begin position="132"/>
        <end position="151"/>
    </location>
</feature>
<dbReference type="EMBL" id="LN890655">
    <property type="protein sequence ID" value="CUS03688.2"/>
    <property type="molecule type" value="Genomic_DNA"/>
</dbReference>
<evidence type="ECO:0000313" key="2">
    <source>
        <dbReference type="EMBL" id="CUS03688.2"/>
    </source>
</evidence>
<proteinExistence type="predicted"/>
<organism evidence="2 3">
    <name type="scientific">Candidatus Promineifilum breve</name>
    <dbReference type="NCBI Taxonomy" id="1806508"/>
    <lineage>
        <taxon>Bacteria</taxon>
        <taxon>Bacillati</taxon>
        <taxon>Chloroflexota</taxon>
        <taxon>Ardenticatenia</taxon>
        <taxon>Candidatus Promineifilales</taxon>
        <taxon>Candidatus Promineifilaceae</taxon>
        <taxon>Candidatus Promineifilum</taxon>
    </lineage>
</organism>
<dbReference type="AlphaFoldDB" id="A0A160T3T1"/>